<feature type="transmembrane region" description="Helical" evidence="1">
    <location>
        <begin position="216"/>
        <end position="238"/>
    </location>
</feature>
<keyword evidence="3" id="KW-1185">Reference proteome</keyword>
<evidence type="ECO:0000313" key="2">
    <source>
        <dbReference type="EMBL" id="OWA54623.1"/>
    </source>
</evidence>
<accession>A0A9X6NKY6</accession>
<feature type="transmembrane region" description="Helical" evidence="1">
    <location>
        <begin position="287"/>
        <end position="311"/>
    </location>
</feature>
<sequence length="452" mass="50817">MGSVQICPIFKAFLEAFKFFGIFCHFKQSSQGTTSRSARLFSRRMKCLATTTVTLMALFITTVPVGIEFIFLYVTLRPKPSDQASSYNFDILRILNQLRYIVDRIPPWVVFIVLSFKRDKMAKLLHDLCIYFRHDLSSSTPHLHLQRRLWMYLGMAVAGILGLHVVPEAVHRSGKASKPVTFGKDYNATYPYDVERFRQLANSHIVLYQVLFIHGFNLYSTLFLCTTLMLVGTILFLLTGSVRHLVTEADDLIKAMKKGVAVGHEDFLAFRTRSREVAALFADFNEIFSLVLIVFLAASLVLIAATCSWIFEPALVADGFRPSFWVAFLLAKSIVITYLCVASTETADLLLESRKEMTVEYDSYWIKVSSCQTAKSSALELKEFILSKALLDISVVSTPAASVGGFAYLRKESLFAILSTCAGLLLFLYEKQSSRSKTQDLSSELALSDDSK</sequence>
<reference evidence="3" key="1">
    <citation type="submission" date="2017-01" db="EMBL/GenBank/DDBJ databases">
        <title>Comparative genomics of anhydrobiosis in the tardigrade Hypsibius dujardini.</title>
        <authorList>
            <person name="Yoshida Y."/>
            <person name="Koutsovoulos G."/>
            <person name="Laetsch D."/>
            <person name="Stevens L."/>
            <person name="Kumar S."/>
            <person name="Horikawa D."/>
            <person name="Ishino K."/>
            <person name="Komine S."/>
            <person name="Tomita M."/>
            <person name="Blaxter M."/>
            <person name="Arakawa K."/>
        </authorList>
    </citation>
    <scope>NUCLEOTIDE SEQUENCE [LARGE SCALE GENOMIC DNA]</scope>
    <source>
        <strain evidence="3">Z151</strain>
    </source>
</reference>
<dbReference type="AlphaFoldDB" id="A0A9X6NKY6"/>
<feature type="transmembrane region" description="Helical" evidence="1">
    <location>
        <begin position="323"/>
        <end position="341"/>
    </location>
</feature>
<protein>
    <recommendedName>
        <fullName evidence="4">Gustatory receptor</fullName>
    </recommendedName>
</protein>
<dbReference type="Proteomes" id="UP000192578">
    <property type="component" value="Unassembled WGS sequence"/>
</dbReference>
<keyword evidence="1" id="KW-1133">Transmembrane helix</keyword>
<name>A0A9X6NKY6_HYPEX</name>
<keyword evidence="1" id="KW-0812">Transmembrane</keyword>
<feature type="transmembrane region" description="Helical" evidence="1">
    <location>
        <begin position="149"/>
        <end position="166"/>
    </location>
</feature>
<comment type="caution">
    <text evidence="2">The sequence shown here is derived from an EMBL/GenBank/DDBJ whole genome shotgun (WGS) entry which is preliminary data.</text>
</comment>
<proteinExistence type="predicted"/>
<feature type="transmembrane region" description="Helical" evidence="1">
    <location>
        <begin position="413"/>
        <end position="429"/>
    </location>
</feature>
<evidence type="ECO:0008006" key="4">
    <source>
        <dbReference type="Google" id="ProtNLM"/>
    </source>
</evidence>
<dbReference type="EMBL" id="MTYJ01000433">
    <property type="protein sequence ID" value="OWA54623.1"/>
    <property type="molecule type" value="Genomic_DNA"/>
</dbReference>
<keyword evidence="1" id="KW-0472">Membrane</keyword>
<evidence type="ECO:0000313" key="3">
    <source>
        <dbReference type="Proteomes" id="UP000192578"/>
    </source>
</evidence>
<gene>
    <name evidence="2" type="ORF">BV898_19022</name>
</gene>
<organism evidence="2 3">
    <name type="scientific">Hypsibius exemplaris</name>
    <name type="common">Freshwater tardigrade</name>
    <dbReference type="NCBI Taxonomy" id="2072580"/>
    <lineage>
        <taxon>Eukaryota</taxon>
        <taxon>Metazoa</taxon>
        <taxon>Ecdysozoa</taxon>
        <taxon>Tardigrada</taxon>
        <taxon>Eutardigrada</taxon>
        <taxon>Parachela</taxon>
        <taxon>Hypsibioidea</taxon>
        <taxon>Hypsibiidae</taxon>
        <taxon>Hypsibius</taxon>
    </lineage>
</organism>
<evidence type="ECO:0000256" key="1">
    <source>
        <dbReference type="SAM" id="Phobius"/>
    </source>
</evidence>
<feature type="transmembrane region" description="Helical" evidence="1">
    <location>
        <begin position="47"/>
        <end position="74"/>
    </location>
</feature>